<organism evidence="1">
    <name type="scientific">marine sediment metagenome</name>
    <dbReference type="NCBI Taxonomy" id="412755"/>
    <lineage>
        <taxon>unclassified sequences</taxon>
        <taxon>metagenomes</taxon>
        <taxon>ecological metagenomes</taxon>
    </lineage>
</organism>
<dbReference type="AlphaFoldDB" id="X1EQJ9"/>
<comment type="caution">
    <text evidence="1">The sequence shown here is derived from an EMBL/GenBank/DDBJ whole genome shotgun (WGS) entry which is preliminary data.</text>
</comment>
<reference evidence="1" key="1">
    <citation type="journal article" date="2014" name="Front. Microbiol.">
        <title>High frequency of phylogenetically diverse reductive dehalogenase-homologous genes in deep subseafloor sedimentary metagenomes.</title>
        <authorList>
            <person name="Kawai M."/>
            <person name="Futagami T."/>
            <person name="Toyoda A."/>
            <person name="Takaki Y."/>
            <person name="Nishi S."/>
            <person name="Hori S."/>
            <person name="Arai W."/>
            <person name="Tsubouchi T."/>
            <person name="Morono Y."/>
            <person name="Uchiyama I."/>
            <person name="Ito T."/>
            <person name="Fujiyama A."/>
            <person name="Inagaki F."/>
            <person name="Takami H."/>
        </authorList>
    </citation>
    <scope>NUCLEOTIDE SEQUENCE</scope>
    <source>
        <strain evidence="1">Expedition CK06-06</strain>
    </source>
</reference>
<proteinExistence type="predicted"/>
<protein>
    <submittedName>
        <fullName evidence="1">Uncharacterized protein</fullName>
    </submittedName>
</protein>
<sequence length="40" mass="4668">KLDTAELLEIQKKLGFGLECWYGVMETAIEAVLEERKKRE</sequence>
<evidence type="ECO:0000313" key="1">
    <source>
        <dbReference type="EMBL" id="GAH34867.1"/>
    </source>
</evidence>
<gene>
    <name evidence="1" type="ORF">S03H2_10367</name>
</gene>
<accession>X1EQJ9</accession>
<feature type="non-terminal residue" evidence="1">
    <location>
        <position position="1"/>
    </location>
</feature>
<dbReference type="EMBL" id="BARU01005336">
    <property type="protein sequence ID" value="GAH34867.1"/>
    <property type="molecule type" value="Genomic_DNA"/>
</dbReference>
<name>X1EQJ9_9ZZZZ</name>